<reference evidence="2 3" key="1">
    <citation type="journal article" date="2010" name="Stand. Genomic Sci.">
        <title>Complete genome sequence of Ilyobacter polytropus type strain (CuHbu1).</title>
        <authorList>
            <person name="Sikorski J."/>
            <person name="Chertkov O."/>
            <person name="Lapidus A."/>
            <person name="Nolan M."/>
            <person name="Lucas S."/>
            <person name="Del Rio T.G."/>
            <person name="Tice H."/>
            <person name="Cheng J.F."/>
            <person name="Tapia R."/>
            <person name="Han C."/>
            <person name="Goodwin L."/>
            <person name="Pitluck S."/>
            <person name="Liolios K."/>
            <person name="Ivanova N."/>
            <person name="Mavromatis K."/>
            <person name="Mikhailova N."/>
            <person name="Pati A."/>
            <person name="Chen A."/>
            <person name="Palaniappan K."/>
            <person name="Land M."/>
            <person name="Hauser L."/>
            <person name="Chang Y.J."/>
            <person name="Jeffries C.D."/>
            <person name="Brambilla E."/>
            <person name="Yasawong M."/>
            <person name="Rohde M."/>
            <person name="Pukall R."/>
            <person name="Spring S."/>
            <person name="Goker M."/>
            <person name="Woyke T."/>
            <person name="Bristow J."/>
            <person name="Eisen J.A."/>
            <person name="Markowitz V."/>
            <person name="Hugenholtz P."/>
            <person name="Kyrpides N.C."/>
            <person name="Klenk H.P."/>
        </authorList>
    </citation>
    <scope>NUCLEOTIDE SEQUENCE [LARGE SCALE GENOMIC DNA]</scope>
    <source>
        <strain evidence="3">ATCC 51220 / DSM 2926 / LMG 16218 / CuHBu1</strain>
        <plasmid evidence="3">pILYOP01</plasmid>
    </source>
</reference>
<organism evidence="2 3">
    <name type="scientific">Ilyobacter polytropus (strain ATCC 51220 / DSM 2926 / LMG 16218 / CuHBu1)</name>
    <dbReference type="NCBI Taxonomy" id="572544"/>
    <lineage>
        <taxon>Bacteria</taxon>
        <taxon>Fusobacteriati</taxon>
        <taxon>Fusobacteriota</taxon>
        <taxon>Fusobacteriia</taxon>
        <taxon>Fusobacteriales</taxon>
        <taxon>Fusobacteriaceae</taxon>
        <taxon>Ilyobacter</taxon>
    </lineage>
</organism>
<dbReference type="EMBL" id="CP002282">
    <property type="protein sequence ID" value="ADO84062.1"/>
    <property type="molecule type" value="Genomic_DNA"/>
</dbReference>
<keyword evidence="2" id="KW-0614">Plasmid</keyword>
<keyword evidence="3" id="KW-1185">Reference proteome</keyword>
<dbReference type="AlphaFoldDB" id="E3HD06"/>
<sequence length="90" mass="10412">MRSETFCLIAADSTHQIMKLEKLILENNIKVRIIPVPKEVTANCGLSIKFDVSDLKKIKSLIQNDNKKDDFDFCLYNVEKSRLKKQITKI</sequence>
<dbReference type="Pfam" id="PF11823">
    <property type="entry name" value="Se_S_carrier"/>
    <property type="match status" value="1"/>
</dbReference>
<name>E3HD06_ILYPC</name>
<dbReference type="OrthoDB" id="3192849at2"/>
<evidence type="ECO:0000259" key="1">
    <source>
        <dbReference type="Pfam" id="PF11823"/>
    </source>
</evidence>
<dbReference type="RefSeq" id="WP_013388721.1">
    <property type="nucleotide sequence ID" value="NC_014633.1"/>
</dbReference>
<feature type="domain" description="Putative Se/S carrier protein-like" evidence="1">
    <location>
        <begin position="7"/>
        <end position="66"/>
    </location>
</feature>
<dbReference type="InterPro" id="IPR021778">
    <property type="entry name" value="Se/S_carrier-like"/>
</dbReference>
<protein>
    <recommendedName>
        <fullName evidence="1">Putative Se/S carrier protein-like domain-containing protein</fullName>
    </recommendedName>
</protein>
<dbReference type="HOGENOM" id="CLU_167443_2_3_0"/>
<geneLocation type="plasmid" evidence="2 3">
    <name>pILYOP01</name>
</geneLocation>
<accession>E3HD06</accession>
<evidence type="ECO:0000313" key="3">
    <source>
        <dbReference type="Proteomes" id="UP000006875"/>
    </source>
</evidence>
<evidence type="ECO:0000313" key="2">
    <source>
        <dbReference type="EMBL" id="ADO84062.1"/>
    </source>
</evidence>
<dbReference type="Proteomes" id="UP000006875">
    <property type="component" value="Plasmid pILYOP01"/>
</dbReference>
<dbReference type="KEGG" id="ipo:Ilyop_2301"/>
<gene>
    <name evidence="2" type="ordered locus">Ilyop_2301</name>
</gene>
<proteinExistence type="predicted"/>